<dbReference type="PANTHER" id="PTHR33055">
    <property type="entry name" value="TRANSPOSASE FOR INSERTION SEQUENCE ELEMENT IS1111A"/>
    <property type="match status" value="1"/>
</dbReference>
<dbReference type="PROSITE" id="PS50943">
    <property type="entry name" value="HTH_CROC1"/>
    <property type="match status" value="1"/>
</dbReference>
<protein>
    <submittedName>
        <fullName evidence="2">Transposase</fullName>
    </submittedName>
</protein>
<sequence>MKKAKSKLEIVNPDAAGIDVGSAVHYVCVPEGRDEQRIQKFGCFTEDLHNLARWLKKCKVTTVAMESTGVYWIPLFQVLESYGFEVKLVNARHVKNVPGRKSDVQDCQWLQQLHSYGLLHGSFRPDDQICVLRSYVRQRKSLTESASTHVLRMQKALIQMNIQLHKVIRDITGVTGMKIIKAIIEGERDSEKLVEFRDARIKNDQSTIAKALAGDYREEHLFTLKQELELYNIYQEKMAECDRNIEAYYKTFETKPGESKQLSKEKNKHRKSKPNFALHEELHRITGMDFTKVPGLDVLSVQTIISETGINHSKWSTEKHFSSWLGLSPANKITGEKVFSTRTRKVVNRAANAFRMAANSVGNSKSALEEARLEIAKNLVKEGVSTDIICQVTRLSIYEYDDAEKEICTDSVLYKVGKRIKEQRLIRRYTQEELANKVGSTSKEIHDYEQGYTDIPIEILDKIAKALSVNIKALFLGLTEYEDEDGKAENKLLRFIDECKDQESRDIVGAVVRPLSEGMQTGKEKVKKAEKIRVAKNLVKAGVAVDIILRITGLSTDEI</sequence>
<proteinExistence type="predicted"/>
<dbReference type="Pfam" id="PF01381">
    <property type="entry name" value="HTH_3"/>
    <property type="match status" value="1"/>
</dbReference>
<dbReference type="SUPFAM" id="SSF47413">
    <property type="entry name" value="lambda repressor-like DNA-binding domains"/>
    <property type="match status" value="1"/>
</dbReference>
<dbReference type="OrthoDB" id="8299777at2759"/>
<dbReference type="SMART" id="SM00530">
    <property type="entry name" value="HTH_XRE"/>
    <property type="match status" value="1"/>
</dbReference>
<dbReference type="InterPro" id="IPR047650">
    <property type="entry name" value="Transpos_IS110"/>
</dbReference>
<dbReference type="EMBL" id="BMAO01013252">
    <property type="protein sequence ID" value="GFQ87296.1"/>
    <property type="molecule type" value="Genomic_DNA"/>
</dbReference>
<dbReference type="InterPro" id="IPR003346">
    <property type="entry name" value="Transposase_20"/>
</dbReference>
<keyword evidence="3" id="KW-1185">Reference proteome</keyword>
<dbReference type="InterPro" id="IPR002525">
    <property type="entry name" value="Transp_IS110-like_N"/>
</dbReference>
<evidence type="ECO:0000259" key="1">
    <source>
        <dbReference type="PROSITE" id="PS50943"/>
    </source>
</evidence>
<dbReference type="NCBIfam" id="NF033542">
    <property type="entry name" value="transpos_IS110"/>
    <property type="match status" value="1"/>
</dbReference>
<dbReference type="Gene3D" id="1.10.260.40">
    <property type="entry name" value="lambda repressor-like DNA-binding domains"/>
    <property type="match status" value="1"/>
</dbReference>
<dbReference type="GO" id="GO:0006313">
    <property type="term" value="P:DNA transposition"/>
    <property type="evidence" value="ECO:0007669"/>
    <property type="project" value="InterPro"/>
</dbReference>
<comment type="caution">
    <text evidence="2">The sequence shown here is derived from an EMBL/GenBank/DDBJ whole genome shotgun (WGS) entry which is preliminary data.</text>
</comment>
<feature type="domain" description="HTH cro/C1-type" evidence="1">
    <location>
        <begin position="420"/>
        <end position="474"/>
    </location>
</feature>
<dbReference type="PANTHER" id="PTHR33055:SF13">
    <property type="entry name" value="TRANSPOSASE"/>
    <property type="match status" value="1"/>
</dbReference>
<gene>
    <name evidence="2" type="primary">WRi_012560</name>
    <name evidence="2" type="ORF">TNCT_694791</name>
</gene>
<dbReference type="Pfam" id="PF01548">
    <property type="entry name" value="DEDD_Tnp_IS110"/>
    <property type="match status" value="1"/>
</dbReference>
<accession>A0A8X6FRQ5</accession>
<name>A0A8X6FRQ5_TRICU</name>
<dbReference type="AlphaFoldDB" id="A0A8X6FRQ5"/>
<dbReference type="Proteomes" id="UP000887116">
    <property type="component" value="Unassembled WGS sequence"/>
</dbReference>
<reference evidence="2" key="1">
    <citation type="submission" date="2020-07" db="EMBL/GenBank/DDBJ databases">
        <title>Multicomponent nature underlies the extraordinary mechanical properties of spider dragline silk.</title>
        <authorList>
            <person name="Kono N."/>
            <person name="Nakamura H."/>
            <person name="Mori M."/>
            <person name="Yoshida Y."/>
            <person name="Ohtoshi R."/>
            <person name="Malay A.D."/>
            <person name="Moran D.A.P."/>
            <person name="Tomita M."/>
            <person name="Numata K."/>
            <person name="Arakawa K."/>
        </authorList>
    </citation>
    <scope>NUCLEOTIDE SEQUENCE</scope>
</reference>
<dbReference type="GO" id="GO:0004803">
    <property type="term" value="F:transposase activity"/>
    <property type="evidence" value="ECO:0007669"/>
    <property type="project" value="InterPro"/>
</dbReference>
<evidence type="ECO:0000313" key="2">
    <source>
        <dbReference type="EMBL" id="GFQ87296.1"/>
    </source>
</evidence>
<organism evidence="2 3">
    <name type="scientific">Trichonephila clavata</name>
    <name type="common">Joro spider</name>
    <name type="synonym">Nephila clavata</name>
    <dbReference type="NCBI Taxonomy" id="2740835"/>
    <lineage>
        <taxon>Eukaryota</taxon>
        <taxon>Metazoa</taxon>
        <taxon>Ecdysozoa</taxon>
        <taxon>Arthropoda</taxon>
        <taxon>Chelicerata</taxon>
        <taxon>Arachnida</taxon>
        <taxon>Araneae</taxon>
        <taxon>Araneomorphae</taxon>
        <taxon>Entelegynae</taxon>
        <taxon>Araneoidea</taxon>
        <taxon>Nephilidae</taxon>
        <taxon>Trichonephila</taxon>
    </lineage>
</organism>
<dbReference type="InterPro" id="IPR010982">
    <property type="entry name" value="Lambda_DNA-bd_dom_sf"/>
</dbReference>
<dbReference type="InterPro" id="IPR001387">
    <property type="entry name" value="Cro/C1-type_HTH"/>
</dbReference>
<evidence type="ECO:0000313" key="3">
    <source>
        <dbReference type="Proteomes" id="UP000887116"/>
    </source>
</evidence>
<dbReference type="GO" id="GO:0003677">
    <property type="term" value="F:DNA binding"/>
    <property type="evidence" value="ECO:0007669"/>
    <property type="project" value="InterPro"/>
</dbReference>
<dbReference type="Pfam" id="PF02371">
    <property type="entry name" value="Transposase_20"/>
    <property type="match status" value="1"/>
</dbReference>
<dbReference type="CDD" id="cd00093">
    <property type="entry name" value="HTH_XRE"/>
    <property type="match status" value="1"/>
</dbReference>